<evidence type="ECO:0000313" key="1">
    <source>
        <dbReference type="EMBL" id="KGE63942.1"/>
    </source>
</evidence>
<reference evidence="1 2" key="1">
    <citation type="journal article" date="2013" name="Genome Announc.">
        <title>Draft Genome Sequence of Pseudomonas fluorescens LMG 5329, a White Line-Inducing Principle-Producing Bioindicator for the Mushroom Pathogen Pseudomonas tolaasii.</title>
        <authorList>
            <person name="Ghequire M.G."/>
            <person name="Rokni-Zadeh H."/>
            <person name="Zarrineh P."/>
            <person name="De Mot R."/>
        </authorList>
    </citation>
    <scope>NUCLEOTIDE SEQUENCE [LARGE SCALE GENOMIC DNA]</scope>
    <source>
        <strain evidence="1 2">LMG 5329</strain>
    </source>
</reference>
<dbReference type="AlphaFoldDB" id="A0A0A1YU02"/>
<dbReference type="Proteomes" id="UP000030060">
    <property type="component" value="Unassembled WGS sequence"/>
</dbReference>
<evidence type="ECO:0000313" key="2">
    <source>
        <dbReference type="Proteomes" id="UP000030060"/>
    </source>
</evidence>
<name>A0A0A1YU02_PSEFL</name>
<sequence>MPKHMTKMREALANPWKMEEFSKKGIGVKTLLKKFERPHDFSGCYVMTEEDKPIYVGISRGVVARLRQHVYGTTHYDASLAFRIARQKHLLPTTLRMTRADTMKDPMFGTSFSEAKSYLSTLRVAAIPIQNPLELYVFEAYCALELDTGQWNTFATH</sequence>
<dbReference type="EMBL" id="ASGY01000252">
    <property type="protein sequence ID" value="KGE63942.1"/>
    <property type="molecule type" value="Genomic_DNA"/>
</dbReference>
<accession>A0A0A1YU02</accession>
<organism evidence="1 2">
    <name type="scientific">Pseudomonas fluorescens LMG 5329</name>
    <dbReference type="NCBI Taxonomy" id="1324332"/>
    <lineage>
        <taxon>Bacteria</taxon>
        <taxon>Pseudomonadati</taxon>
        <taxon>Pseudomonadota</taxon>
        <taxon>Gammaproteobacteria</taxon>
        <taxon>Pseudomonadales</taxon>
        <taxon>Pseudomonadaceae</taxon>
        <taxon>Pseudomonas</taxon>
    </lineage>
</organism>
<dbReference type="SUPFAM" id="SSF82771">
    <property type="entry name" value="GIY-YIG endonuclease"/>
    <property type="match status" value="1"/>
</dbReference>
<gene>
    <name evidence="1" type="ORF">K814_0131980</name>
</gene>
<dbReference type="InterPro" id="IPR035901">
    <property type="entry name" value="GIY-YIG_endonuc_sf"/>
</dbReference>
<protein>
    <submittedName>
        <fullName evidence="1">Excinuclease ABC subunit C</fullName>
    </submittedName>
</protein>
<proteinExistence type="predicted"/>
<comment type="caution">
    <text evidence="1">The sequence shown here is derived from an EMBL/GenBank/DDBJ whole genome shotgun (WGS) entry which is preliminary data.</text>
</comment>